<evidence type="ECO:0000313" key="2">
    <source>
        <dbReference type="Proteomes" id="UP000282597"/>
    </source>
</evidence>
<reference evidence="1 2" key="1">
    <citation type="journal article" date="2018" name="Microbes Environ.">
        <title>Comparative Genomic Insights into Endofungal Lifestyles of Two Bacterial Endosymbionts, Mycoavidus cysteinexigens and Burkholderia rhizoxinica.</title>
        <authorList>
            <person name="Sharmin D."/>
            <person name="Guo Y."/>
            <person name="Nishizawa T."/>
            <person name="Ohshima S."/>
            <person name="Sato Y."/>
            <person name="Takashima Y."/>
            <person name="Narisawa K."/>
            <person name="Ohta H."/>
        </authorList>
    </citation>
    <scope>NUCLEOTIDE SEQUENCE [LARGE SCALE GENOMIC DNA]</scope>
    <source>
        <strain evidence="1 2">B1-EB</strain>
    </source>
</reference>
<evidence type="ECO:0000313" key="1">
    <source>
        <dbReference type="EMBL" id="BBE08919.1"/>
    </source>
</evidence>
<proteinExistence type="predicted"/>
<sequence length="70" mass="7048">MGTLAAVMGGANVGSMLGKAGQTSSKMSSMHNAQMGLAGQSMQQNFESSCMQTLAGVVQSGSEAMKACSR</sequence>
<protein>
    <submittedName>
        <fullName evidence="1">Uncharacterized protein</fullName>
    </submittedName>
</protein>
<dbReference type="Proteomes" id="UP000282597">
    <property type="component" value="Chromosome"/>
</dbReference>
<accession>A0A2Z6EU00</accession>
<name>A0A2Z6EU00_9BURK</name>
<dbReference type="EMBL" id="AP018150">
    <property type="protein sequence ID" value="BBE08919.1"/>
    <property type="molecule type" value="Genomic_DNA"/>
</dbReference>
<dbReference type="RefSeq" id="WP_026920858.1">
    <property type="nucleotide sequence ID" value="NZ_AP018150.1"/>
</dbReference>
<keyword evidence="2" id="KW-1185">Reference proteome</keyword>
<gene>
    <name evidence="1" type="ORF">MCB1EB_0758</name>
</gene>
<dbReference type="AlphaFoldDB" id="A0A2Z6EU00"/>
<dbReference type="KEGG" id="mcys:MCB1EB_0758"/>
<organism evidence="1 2">
    <name type="scientific">Mycoavidus cysteinexigens</name>
    <dbReference type="NCBI Taxonomy" id="1553431"/>
    <lineage>
        <taxon>Bacteria</taxon>
        <taxon>Pseudomonadati</taxon>
        <taxon>Pseudomonadota</taxon>
        <taxon>Betaproteobacteria</taxon>
        <taxon>Burkholderiales</taxon>
        <taxon>Burkholderiaceae</taxon>
        <taxon>Mycoavidus</taxon>
    </lineage>
</organism>